<dbReference type="OrthoDB" id="9989139at2"/>
<gene>
    <name evidence="2" type="ORF">NCTC10179_00349</name>
</gene>
<evidence type="ECO:0000256" key="1">
    <source>
        <dbReference type="SAM" id="Phobius"/>
    </source>
</evidence>
<evidence type="ECO:0000313" key="3">
    <source>
        <dbReference type="Proteomes" id="UP000289497"/>
    </source>
</evidence>
<organism evidence="2 3">
    <name type="scientific">Mycoplasmopsis columboralis</name>
    <dbReference type="NCBI Taxonomy" id="171282"/>
    <lineage>
        <taxon>Bacteria</taxon>
        <taxon>Bacillati</taxon>
        <taxon>Mycoplasmatota</taxon>
        <taxon>Mycoplasmoidales</taxon>
        <taxon>Metamycoplasmataceae</taxon>
        <taxon>Mycoplasmopsis</taxon>
    </lineage>
</organism>
<name>A0A449B6P2_9BACT</name>
<keyword evidence="3" id="KW-1185">Reference proteome</keyword>
<dbReference type="RefSeq" id="WP_036433799.1">
    <property type="nucleotide sequence ID" value="NZ_LR215039.1"/>
</dbReference>
<protein>
    <submittedName>
        <fullName evidence="2">Uncharacterized protein</fullName>
    </submittedName>
</protein>
<keyword evidence="1" id="KW-0472">Membrane</keyword>
<feature type="transmembrane region" description="Helical" evidence="1">
    <location>
        <begin position="68"/>
        <end position="92"/>
    </location>
</feature>
<dbReference type="Proteomes" id="UP000289497">
    <property type="component" value="Chromosome"/>
</dbReference>
<evidence type="ECO:0000313" key="2">
    <source>
        <dbReference type="EMBL" id="VEU76178.1"/>
    </source>
</evidence>
<dbReference type="KEGG" id="mcou:NCTC10179_00349"/>
<keyword evidence="1" id="KW-1133">Transmembrane helix</keyword>
<reference evidence="2 3" key="1">
    <citation type="submission" date="2019-01" db="EMBL/GenBank/DDBJ databases">
        <authorList>
            <consortium name="Pathogen Informatics"/>
        </authorList>
    </citation>
    <scope>NUCLEOTIDE SEQUENCE [LARGE SCALE GENOMIC DNA]</scope>
    <source>
        <strain evidence="2 3">NCTC10179</strain>
    </source>
</reference>
<dbReference type="EMBL" id="LR215039">
    <property type="protein sequence ID" value="VEU76178.1"/>
    <property type="molecule type" value="Genomic_DNA"/>
</dbReference>
<dbReference type="AlphaFoldDB" id="A0A449B6P2"/>
<sequence>MDIKKLLKTTKDDKKNSESKLDPEHLINLRKQEINRIIAASYDDQGQVLPEKTHEQLLQEAKDKKRRFWLNIIYIGVILLTITLLLLVSYAIGKFAS</sequence>
<proteinExistence type="predicted"/>
<keyword evidence="1" id="KW-0812">Transmembrane</keyword>
<accession>A0A449B6P2</accession>